<gene>
    <name evidence="3" type="ORF">C8N28_2720</name>
</gene>
<dbReference type="InterPro" id="IPR016883">
    <property type="entry name" value="UCP028431"/>
</dbReference>
<proteinExistence type="predicted"/>
<protein>
    <recommendedName>
        <fullName evidence="2">Glycoamylase-like domain-containing protein</fullName>
    </recommendedName>
</protein>
<evidence type="ECO:0000259" key="2">
    <source>
        <dbReference type="Pfam" id="PF10091"/>
    </source>
</evidence>
<keyword evidence="4" id="KW-1185">Reference proteome</keyword>
<dbReference type="AlphaFoldDB" id="A0A4R1LQB7"/>
<name>A0A4R1LQB7_9SPHI</name>
<keyword evidence="1" id="KW-0472">Membrane</keyword>
<keyword evidence="1" id="KW-1133">Transmembrane helix</keyword>
<dbReference type="Proteomes" id="UP000294616">
    <property type="component" value="Unassembled WGS sequence"/>
</dbReference>
<dbReference type="InterPro" id="IPR019282">
    <property type="entry name" value="Glycoamylase-like_cons_dom"/>
</dbReference>
<dbReference type="EMBL" id="SMGO01000003">
    <property type="protein sequence ID" value="TCK80962.1"/>
    <property type="molecule type" value="Genomic_DNA"/>
</dbReference>
<dbReference type="PIRSF" id="PIRSF028431">
    <property type="entry name" value="UCP028431"/>
    <property type="match status" value="1"/>
</dbReference>
<evidence type="ECO:0000313" key="3">
    <source>
        <dbReference type="EMBL" id="TCK80962.1"/>
    </source>
</evidence>
<organism evidence="3 4">
    <name type="scientific">Albibacterium bauzanense</name>
    <dbReference type="NCBI Taxonomy" id="653929"/>
    <lineage>
        <taxon>Bacteria</taxon>
        <taxon>Pseudomonadati</taxon>
        <taxon>Bacteroidota</taxon>
        <taxon>Sphingobacteriia</taxon>
        <taxon>Sphingobacteriales</taxon>
        <taxon>Sphingobacteriaceae</taxon>
        <taxon>Albibacterium</taxon>
    </lineage>
</organism>
<comment type="caution">
    <text evidence="3">The sequence shown here is derived from an EMBL/GenBank/DDBJ whole genome shotgun (WGS) entry which is preliminary data.</text>
</comment>
<reference evidence="3 4" key="1">
    <citation type="submission" date="2019-03" db="EMBL/GenBank/DDBJ databases">
        <title>Genomic Encyclopedia of Archaeal and Bacterial Type Strains, Phase II (KMG-II): from individual species to whole genera.</title>
        <authorList>
            <person name="Goeker M."/>
        </authorList>
    </citation>
    <scope>NUCLEOTIDE SEQUENCE [LARGE SCALE GENOMIC DNA]</scope>
    <source>
        <strain evidence="3 4">DSM 22554</strain>
    </source>
</reference>
<sequence>MNLKTLVVNINFVRVLFIVGLISFIGCSSPKLDDSQPPAEETKLSDDSLLTLVQKQTFQYFWEGAEDISGLARERIHIDGVYPQNDQDVITTGGSGFGIMTILVGIERGFITRSEGYNRLNRIVDYLAKADRFHGAWPHWLYGPTGKVKPFGERDNGGDLVETAFMAQALICVRQYFNEGNIEEQSLAKKADELWKGIDWNFYRNGEQNVLYWHWSPNYGWIMNFPIRGYDECLITYILAASSPTHGVPAAVYHEGWARNGAIKSSAEQYGYKVILAHNGHEGSVGPLFWSQYSYLALDPRGLKDQYADYWALNRNHALIDREYSIKNPKNFKGYGADTWGLTASYSVDGYSAHSPTNDLGVITPTAAISSIPYTPEYSMEVIRHLYYDFGDKLWGKYGFYDAFSETENWFPKRYLAIDQGTIPVMIENHRSGLLWNLFMSAPEIQSGLIKLGFTSMQHVLTANTEVAEAIQ</sequence>
<evidence type="ECO:0000256" key="1">
    <source>
        <dbReference type="SAM" id="Phobius"/>
    </source>
</evidence>
<accession>A0A4R1LQB7</accession>
<keyword evidence="1" id="KW-0812">Transmembrane</keyword>
<evidence type="ECO:0000313" key="4">
    <source>
        <dbReference type="Proteomes" id="UP000294616"/>
    </source>
</evidence>
<feature type="domain" description="Glycoamylase-like" evidence="2">
    <location>
        <begin position="224"/>
        <end position="442"/>
    </location>
</feature>
<feature type="transmembrane region" description="Helical" evidence="1">
    <location>
        <begin position="7"/>
        <end position="26"/>
    </location>
</feature>
<dbReference type="Pfam" id="PF10091">
    <property type="entry name" value="Glycoamylase"/>
    <property type="match status" value="1"/>
</dbReference>
<dbReference type="Gene3D" id="1.50.10.140">
    <property type="match status" value="1"/>
</dbReference>
<dbReference type="OrthoDB" id="5937621at2"/>
<dbReference type="PROSITE" id="PS51257">
    <property type="entry name" value="PROKAR_LIPOPROTEIN"/>
    <property type="match status" value="1"/>
</dbReference>